<dbReference type="Pfam" id="PF00072">
    <property type="entry name" value="Response_reg"/>
    <property type="match status" value="1"/>
</dbReference>
<dbReference type="SMART" id="SM00448">
    <property type="entry name" value="REC"/>
    <property type="match status" value="1"/>
</dbReference>
<feature type="modified residue" description="4-aspartylphosphate" evidence="1">
    <location>
        <position position="59"/>
    </location>
</feature>
<keyword evidence="4" id="KW-1185">Reference proteome</keyword>
<dbReference type="STRING" id="662367.SAMN05216167_10170"/>
<evidence type="ECO:0000256" key="1">
    <source>
        <dbReference type="PROSITE-ProRule" id="PRU00169"/>
    </source>
</evidence>
<dbReference type="Gene3D" id="3.40.50.2300">
    <property type="match status" value="1"/>
</dbReference>
<protein>
    <submittedName>
        <fullName evidence="3">CheY chemotaxis protein or a CheY-like REC (Receiver) domain</fullName>
    </submittedName>
</protein>
<dbReference type="InterPro" id="IPR052893">
    <property type="entry name" value="TCS_response_regulator"/>
</dbReference>
<dbReference type="GO" id="GO:0000160">
    <property type="term" value="P:phosphorelay signal transduction system"/>
    <property type="evidence" value="ECO:0007669"/>
    <property type="project" value="InterPro"/>
</dbReference>
<evidence type="ECO:0000259" key="2">
    <source>
        <dbReference type="PROSITE" id="PS50110"/>
    </source>
</evidence>
<reference evidence="3 4" key="1">
    <citation type="submission" date="2016-10" db="EMBL/GenBank/DDBJ databases">
        <authorList>
            <person name="de Groot N.N."/>
        </authorList>
    </citation>
    <scope>NUCLEOTIDE SEQUENCE [LARGE SCALE GENOMIC DNA]</scope>
    <source>
        <strain evidence="3 4">DSM 26130</strain>
    </source>
</reference>
<dbReference type="Proteomes" id="UP000198598">
    <property type="component" value="Unassembled WGS sequence"/>
</dbReference>
<dbReference type="InterPro" id="IPR011006">
    <property type="entry name" value="CheY-like_superfamily"/>
</dbReference>
<dbReference type="EMBL" id="FOLQ01000001">
    <property type="protein sequence ID" value="SFB90943.1"/>
    <property type="molecule type" value="Genomic_DNA"/>
</dbReference>
<accession>A0A1I1F1A4</accession>
<name>A0A1I1F1A4_9BACT</name>
<dbReference type="RefSeq" id="WP_093822486.1">
    <property type="nucleotide sequence ID" value="NZ_FOLQ01000001.1"/>
</dbReference>
<dbReference type="SUPFAM" id="SSF52172">
    <property type="entry name" value="CheY-like"/>
    <property type="match status" value="1"/>
</dbReference>
<dbReference type="PROSITE" id="PS50110">
    <property type="entry name" value="RESPONSE_REGULATORY"/>
    <property type="match status" value="1"/>
</dbReference>
<evidence type="ECO:0000313" key="3">
    <source>
        <dbReference type="EMBL" id="SFB90943.1"/>
    </source>
</evidence>
<dbReference type="PANTHER" id="PTHR44520:SF2">
    <property type="entry name" value="RESPONSE REGULATOR RCP1"/>
    <property type="match status" value="1"/>
</dbReference>
<keyword evidence="1" id="KW-0597">Phosphoprotein</keyword>
<gene>
    <name evidence="3" type="ORF">SAMN05216167_10170</name>
</gene>
<sequence>MSLQGPIISIEDDEDDQYLIGQAIQRLGVVNEVIFFANGQDALHYFENTQQQPFLILCDINMPLMNGLELRQYINQSEYLRRKSIPFVFLTTAANSQLVRMAYDATVQGFYKKSPSYDGLFHQIKQIIEYWKSCLHPNSPL</sequence>
<evidence type="ECO:0000313" key="4">
    <source>
        <dbReference type="Proteomes" id="UP000198598"/>
    </source>
</evidence>
<proteinExistence type="predicted"/>
<dbReference type="AlphaFoldDB" id="A0A1I1F1A4"/>
<organism evidence="3 4">
    <name type="scientific">Spirosoma endophyticum</name>
    <dbReference type="NCBI Taxonomy" id="662367"/>
    <lineage>
        <taxon>Bacteria</taxon>
        <taxon>Pseudomonadati</taxon>
        <taxon>Bacteroidota</taxon>
        <taxon>Cytophagia</taxon>
        <taxon>Cytophagales</taxon>
        <taxon>Cytophagaceae</taxon>
        <taxon>Spirosoma</taxon>
    </lineage>
</organism>
<dbReference type="InterPro" id="IPR001789">
    <property type="entry name" value="Sig_transdc_resp-reg_receiver"/>
</dbReference>
<dbReference type="OrthoDB" id="958614at2"/>
<feature type="domain" description="Response regulatory" evidence="2">
    <location>
        <begin position="6"/>
        <end position="128"/>
    </location>
</feature>
<dbReference type="PANTHER" id="PTHR44520">
    <property type="entry name" value="RESPONSE REGULATOR RCP1-RELATED"/>
    <property type="match status" value="1"/>
</dbReference>